<evidence type="ECO:0000313" key="3">
    <source>
        <dbReference type="EMBL" id="CAI5732140.1"/>
    </source>
</evidence>
<evidence type="ECO:0000256" key="2">
    <source>
        <dbReference type="SAM" id="MobiDB-lite"/>
    </source>
</evidence>
<accession>A0AAV0U5D8</accession>
<sequence>MTYDDQTPSSPSLAASKKRRRRSSSYGDVPSYDHSLCAVPAMVRRKTSDARVTGQNDGGGASAELHKSVLASQRRTLAEMDTFVQGCHLWQEKLGRWTHELAARAQVVETLEVAKVVQDLVTSVETQTVQTELWTKQVELQWARWTLKDTERYVTELLEDTRGTEEFRAIEKQLQDDRVVELEMQLAQKRAVEQEKATELSLLRAGEEQLMHARGLALHEEFETLSAEKTAIEADAKRWTEKIKHQERELACVDEERRNVEEQKRKLVEEVCQVREQQQARESQITKQNIEKANENKKLQAKLMAAETREVAMATMLKAAEKAMEKHKQRKEELEILYTKFSSAMDAVSDKTMRLEELEQALKDSQKVVRRNEDLEKQVAQLQQENSDLSAAAHRFENDMKEKTIAVQKRLDEAKKSENQQKERASRLEAEVAELRVQNEALRKENVKHTYEGVGQPPEECSEPSTDVADDLVVQVAEKEALQMFVHRYYTAAEEKCTSLLRRVSDLELELEKSQQSQTQTE</sequence>
<gene>
    <name evidence="3" type="ORF">HBR001_LOCUS5424</name>
</gene>
<evidence type="ECO:0000256" key="1">
    <source>
        <dbReference type="SAM" id="Coils"/>
    </source>
</evidence>
<name>A0AAV0U5D8_HYABA</name>
<proteinExistence type="predicted"/>
<organism evidence="3 4">
    <name type="scientific">Hyaloperonospora brassicae</name>
    <name type="common">Brassica downy mildew</name>
    <name type="synonym">Peronospora brassicae</name>
    <dbReference type="NCBI Taxonomy" id="162125"/>
    <lineage>
        <taxon>Eukaryota</taxon>
        <taxon>Sar</taxon>
        <taxon>Stramenopiles</taxon>
        <taxon>Oomycota</taxon>
        <taxon>Peronosporomycetes</taxon>
        <taxon>Peronosporales</taxon>
        <taxon>Peronosporaceae</taxon>
        <taxon>Hyaloperonospora</taxon>
    </lineage>
</organism>
<protein>
    <submittedName>
        <fullName evidence="3">Uncharacterized protein</fullName>
    </submittedName>
</protein>
<keyword evidence="1" id="KW-0175">Coiled coil</keyword>
<comment type="caution">
    <text evidence="3">The sequence shown here is derived from an EMBL/GenBank/DDBJ whole genome shotgun (WGS) entry which is preliminary data.</text>
</comment>
<keyword evidence="4" id="KW-1185">Reference proteome</keyword>
<evidence type="ECO:0000313" key="4">
    <source>
        <dbReference type="Proteomes" id="UP001162031"/>
    </source>
</evidence>
<dbReference type="EMBL" id="CANTFL010001140">
    <property type="protein sequence ID" value="CAI5732140.1"/>
    <property type="molecule type" value="Genomic_DNA"/>
</dbReference>
<feature type="coiled-coil region" evidence="1">
    <location>
        <begin position="229"/>
        <end position="445"/>
    </location>
</feature>
<dbReference type="Proteomes" id="UP001162031">
    <property type="component" value="Unassembled WGS sequence"/>
</dbReference>
<feature type="region of interest" description="Disordered" evidence="2">
    <location>
        <begin position="1"/>
        <end position="29"/>
    </location>
</feature>
<reference evidence="3" key="1">
    <citation type="submission" date="2022-12" db="EMBL/GenBank/DDBJ databases">
        <authorList>
            <person name="Webb A."/>
        </authorList>
    </citation>
    <scope>NUCLEOTIDE SEQUENCE</scope>
    <source>
        <strain evidence="3">Hp1</strain>
    </source>
</reference>
<dbReference type="AlphaFoldDB" id="A0AAV0U5D8"/>
<feature type="coiled-coil region" evidence="1">
    <location>
        <begin position="490"/>
        <end position="517"/>
    </location>
</feature>